<dbReference type="Gene3D" id="1.10.3720.10">
    <property type="entry name" value="MetI-like"/>
    <property type="match status" value="1"/>
</dbReference>
<dbReference type="GO" id="GO:0055085">
    <property type="term" value="P:transmembrane transport"/>
    <property type="evidence" value="ECO:0007669"/>
    <property type="project" value="InterPro"/>
</dbReference>
<dbReference type="InterPro" id="IPR035906">
    <property type="entry name" value="MetI-like_sf"/>
</dbReference>
<gene>
    <name evidence="9" type="ORF">ID09_00880</name>
</gene>
<evidence type="ECO:0000313" key="10">
    <source>
        <dbReference type="Proteomes" id="UP000028185"/>
    </source>
</evidence>
<dbReference type="GeneID" id="8155073"/>
<dbReference type="HOGENOM" id="CLU_016047_1_1_9"/>
<feature type="transmembrane region" description="Helical" evidence="7">
    <location>
        <begin position="182"/>
        <end position="207"/>
    </location>
</feature>
<evidence type="ECO:0000256" key="4">
    <source>
        <dbReference type="ARBA" id="ARBA00022692"/>
    </source>
</evidence>
<keyword evidence="4 7" id="KW-0812">Transmembrane</keyword>
<evidence type="ECO:0000256" key="6">
    <source>
        <dbReference type="ARBA" id="ARBA00023136"/>
    </source>
</evidence>
<dbReference type="PROSITE" id="PS50928">
    <property type="entry name" value="ABC_TM1"/>
    <property type="match status" value="1"/>
</dbReference>
<dbReference type="Proteomes" id="UP000028185">
    <property type="component" value="Chromosome"/>
</dbReference>
<comment type="subcellular location">
    <subcellularLocation>
        <location evidence="1 7">Cell membrane</location>
        <topology evidence="1 7">Multi-pass membrane protein</topology>
    </subcellularLocation>
</comment>
<feature type="transmembrane region" description="Helical" evidence="7">
    <location>
        <begin position="140"/>
        <end position="161"/>
    </location>
</feature>
<keyword evidence="5 7" id="KW-1133">Transmembrane helix</keyword>
<comment type="similarity">
    <text evidence="7">Belongs to the binding-protein-dependent transport system permease family.</text>
</comment>
<evidence type="ECO:0000256" key="3">
    <source>
        <dbReference type="ARBA" id="ARBA00022475"/>
    </source>
</evidence>
<dbReference type="PATRIC" id="fig|1214179.4.peg.144"/>
<accession>A0A075SFU0</accession>
<feature type="transmembrane region" description="Helical" evidence="7">
    <location>
        <begin position="12"/>
        <end position="32"/>
    </location>
</feature>
<sequence>MKQSAFKSTIWMHAFLILVAMGMLIPFVWMVLTSFKTVTESTQMNPFHFLPSNWMVSNYTEAIRTNNFPILYLNTILMMLWRIFSSVMFSAMAAYAFARLEFPGRNFLFGLVLFQMMVPPQLFVIPQYLMIDQLGMRNTIFALVFPGIVSAFGTFLLRQFFMGLPKELEESAKLDGCNIGQTFFKVMLPLAKSGLIALAIFTALFAFKDLLWPLIINSEADKATLSSALSKIQGAYAVNYPQLMAASVLAIWPMLVLYVIFQKQFIQGIATSGGKL</sequence>
<dbReference type="CDD" id="cd06261">
    <property type="entry name" value="TM_PBP2"/>
    <property type="match status" value="1"/>
</dbReference>
<evidence type="ECO:0000256" key="5">
    <source>
        <dbReference type="ARBA" id="ARBA00022989"/>
    </source>
</evidence>
<dbReference type="InterPro" id="IPR000515">
    <property type="entry name" value="MetI-like"/>
</dbReference>
<feature type="transmembrane region" description="Helical" evidence="7">
    <location>
        <begin position="107"/>
        <end position="128"/>
    </location>
</feature>
<evidence type="ECO:0000256" key="7">
    <source>
        <dbReference type="RuleBase" id="RU363032"/>
    </source>
</evidence>
<proteinExistence type="inferred from homology"/>
<dbReference type="PANTHER" id="PTHR43744:SF12">
    <property type="entry name" value="ABC TRANSPORTER PERMEASE PROTEIN MG189-RELATED"/>
    <property type="match status" value="1"/>
</dbReference>
<reference evidence="9 10" key="1">
    <citation type="journal article" date="2014" name="Genome Announc.">
        <title>Whole-Genome Sequence of Streptococcus suis Serotype 4 Reference Strain 6407.</title>
        <authorList>
            <person name="Wang K."/>
            <person name="Chen J."/>
            <person name="Yao H."/>
            <person name="Lu C."/>
        </authorList>
    </citation>
    <scope>NUCLEOTIDE SEQUENCE [LARGE SCALE GENOMIC DNA]</scope>
    <source>
        <strain evidence="9">6407</strain>
    </source>
</reference>
<dbReference type="RefSeq" id="WP_011921761.1">
    <property type="nucleotide sequence ID" value="NZ_ALLE01000035.1"/>
</dbReference>
<evidence type="ECO:0000256" key="1">
    <source>
        <dbReference type="ARBA" id="ARBA00004651"/>
    </source>
</evidence>
<keyword evidence="6 7" id="KW-0472">Membrane</keyword>
<organism evidence="9 10">
    <name type="scientific">Streptococcus suis 6407</name>
    <dbReference type="NCBI Taxonomy" id="1214179"/>
    <lineage>
        <taxon>Bacteria</taxon>
        <taxon>Bacillati</taxon>
        <taxon>Bacillota</taxon>
        <taxon>Bacilli</taxon>
        <taxon>Lactobacillales</taxon>
        <taxon>Streptococcaceae</taxon>
        <taxon>Streptococcus</taxon>
    </lineage>
</organism>
<keyword evidence="3" id="KW-1003">Cell membrane</keyword>
<name>A0A075SFU0_STRSU</name>
<evidence type="ECO:0000313" key="9">
    <source>
        <dbReference type="EMBL" id="AIG42693.1"/>
    </source>
</evidence>
<evidence type="ECO:0000259" key="8">
    <source>
        <dbReference type="PROSITE" id="PS50928"/>
    </source>
</evidence>
<feature type="transmembrane region" description="Helical" evidence="7">
    <location>
        <begin position="243"/>
        <end position="261"/>
    </location>
</feature>
<dbReference type="AlphaFoldDB" id="A0A075SFU0"/>
<feature type="domain" description="ABC transmembrane type-1" evidence="8">
    <location>
        <begin position="72"/>
        <end position="261"/>
    </location>
</feature>
<dbReference type="SUPFAM" id="SSF161098">
    <property type="entry name" value="MetI-like"/>
    <property type="match status" value="1"/>
</dbReference>
<dbReference type="PANTHER" id="PTHR43744">
    <property type="entry name" value="ABC TRANSPORTER PERMEASE PROTEIN MG189-RELATED-RELATED"/>
    <property type="match status" value="1"/>
</dbReference>
<dbReference type="GO" id="GO:0005886">
    <property type="term" value="C:plasma membrane"/>
    <property type="evidence" value="ECO:0007669"/>
    <property type="project" value="UniProtKB-SubCell"/>
</dbReference>
<evidence type="ECO:0000256" key="2">
    <source>
        <dbReference type="ARBA" id="ARBA00022448"/>
    </source>
</evidence>
<dbReference type="EMBL" id="CP008921">
    <property type="protein sequence ID" value="AIG42693.1"/>
    <property type="molecule type" value="Genomic_DNA"/>
</dbReference>
<dbReference type="SMR" id="A0A075SFU0"/>
<protein>
    <submittedName>
        <fullName evidence="9">Sugar ABC transporter permease</fullName>
    </submittedName>
</protein>
<dbReference type="Pfam" id="PF00528">
    <property type="entry name" value="BPD_transp_1"/>
    <property type="match status" value="1"/>
</dbReference>
<keyword evidence="2 7" id="KW-0813">Transport</keyword>
<feature type="transmembrane region" description="Helical" evidence="7">
    <location>
        <begin position="70"/>
        <end position="95"/>
    </location>
</feature>